<dbReference type="KEGG" id="vpy:HZI73_18750"/>
<dbReference type="InterPro" id="IPR002934">
    <property type="entry name" value="Polymerase_NTP_transf_dom"/>
</dbReference>
<evidence type="ECO:0000313" key="2">
    <source>
        <dbReference type="EMBL" id="QUI24205.1"/>
    </source>
</evidence>
<dbReference type="Gene3D" id="3.30.460.10">
    <property type="entry name" value="Beta Polymerase, domain 2"/>
    <property type="match status" value="1"/>
</dbReference>
<dbReference type="InterPro" id="IPR043519">
    <property type="entry name" value="NT_sf"/>
</dbReference>
<keyword evidence="3" id="KW-1185">Reference proteome</keyword>
<dbReference type="AlphaFoldDB" id="A0A8J8SHT6"/>
<dbReference type="Pfam" id="PF01909">
    <property type="entry name" value="NTP_transf_2"/>
    <property type="match status" value="1"/>
</dbReference>
<gene>
    <name evidence="2" type="ORF">HZI73_18750</name>
</gene>
<name>A0A8J8SHT6_9FIRM</name>
<accession>A0A8J8SHT6</accession>
<evidence type="ECO:0000313" key="3">
    <source>
        <dbReference type="Proteomes" id="UP000683246"/>
    </source>
</evidence>
<dbReference type="CDD" id="cd05403">
    <property type="entry name" value="NT_KNTase_like"/>
    <property type="match status" value="1"/>
</dbReference>
<protein>
    <submittedName>
        <fullName evidence="2">Nucleotidyltransferase domain-containing protein</fullName>
    </submittedName>
</protein>
<proteinExistence type="predicted"/>
<dbReference type="EMBL" id="CP058649">
    <property type="protein sequence ID" value="QUI24205.1"/>
    <property type="molecule type" value="Genomic_DNA"/>
</dbReference>
<dbReference type="RefSeq" id="WP_212694899.1">
    <property type="nucleotide sequence ID" value="NZ_CP058649.1"/>
</dbReference>
<dbReference type="Proteomes" id="UP000683246">
    <property type="component" value="Chromosome"/>
</dbReference>
<feature type="domain" description="Polymerase nucleotidyl transferase" evidence="1">
    <location>
        <begin position="9"/>
        <end position="89"/>
    </location>
</feature>
<reference evidence="2" key="1">
    <citation type="submission" date="2020-07" db="EMBL/GenBank/DDBJ databases">
        <title>Vallitalea pronyensis genome.</title>
        <authorList>
            <person name="Postec A."/>
        </authorList>
    </citation>
    <scope>NUCLEOTIDE SEQUENCE</scope>
    <source>
        <strain evidence="2">FatNI3</strain>
    </source>
</reference>
<evidence type="ECO:0000259" key="1">
    <source>
        <dbReference type="Pfam" id="PF01909"/>
    </source>
</evidence>
<dbReference type="SUPFAM" id="SSF81301">
    <property type="entry name" value="Nucleotidyltransferase"/>
    <property type="match status" value="1"/>
</dbReference>
<sequence>MNNNQHDTIQQLINYVSKDESVLALILCGSIARGTETDRSDIDVIVVVTDARFNRERTCKNYFWGTDFDSKDFKVEVDGKIIPKEFLEKVWKDGNESIKSTLYHSKVLYSRDSDIDRLLLDKPNILIGEKSENIRKFYSLMKSSRFSAGDDLENTFYLNKCIYDTAFYACRLVLAHNNILYPCVKNMYKELENCKDIPKDFILLLNEVMHTYSYKKMVEFYNYVNNYFIEYHFDNRLRRGYVLENELFWFFNTVPYAEI</sequence>
<organism evidence="2 3">
    <name type="scientific">Vallitalea pronyensis</name>
    <dbReference type="NCBI Taxonomy" id="1348613"/>
    <lineage>
        <taxon>Bacteria</taxon>
        <taxon>Bacillati</taxon>
        <taxon>Bacillota</taxon>
        <taxon>Clostridia</taxon>
        <taxon>Lachnospirales</taxon>
        <taxon>Vallitaleaceae</taxon>
        <taxon>Vallitalea</taxon>
    </lineage>
</organism>
<dbReference type="GO" id="GO:0016779">
    <property type="term" value="F:nucleotidyltransferase activity"/>
    <property type="evidence" value="ECO:0007669"/>
    <property type="project" value="InterPro"/>
</dbReference>